<dbReference type="Pfam" id="PF20239">
    <property type="entry name" value="DUF6596"/>
    <property type="match status" value="1"/>
</dbReference>
<comment type="caution">
    <text evidence="4">The sequence shown here is derived from an EMBL/GenBank/DDBJ whole genome shotgun (WGS) entry which is preliminary data.</text>
</comment>
<sequence>MPETSAIADALTTARPRALAALLRRFRDLDAAQDAFQEACLRALATWPERGMPADPLAWLVLVGRNAGTDRVRRRSRDVPLPPEDALSDVSDAEAPLVERLDDAGCGDDVLRLLFVCCRPELPPPHQIALALKIVCGLGVAEIARAFLVSESAMEQRITRAKRAIAKAGICFEVPSAEEREARLSAVAAALYLLFNEGHCGRGPGDPRVTLAAEAIRLARLLAALFPGTPELDGLLALMLLHHARAGARTDADGAIVPIEAQERRRWDEAVVAEGLALLARAQAAGPPGPYVLQAAIAAEHVPARDGGGCDWRRIALLYAMLERVQPTPVVRLSRAVAVAKTFGPQAGLALVEGLAGALDGYLPFHDVHGALLAQLGRVEEAHGAVARALALATDEAQAARLQRTLADLRGARTTR</sequence>
<dbReference type="Pfam" id="PF04542">
    <property type="entry name" value="Sigma70_r2"/>
    <property type="match status" value="1"/>
</dbReference>
<feature type="domain" description="DUF6596" evidence="3">
    <location>
        <begin position="183"/>
        <end position="282"/>
    </location>
</feature>
<dbReference type="Pfam" id="PF08281">
    <property type="entry name" value="Sigma70_r4_2"/>
    <property type="match status" value="1"/>
</dbReference>
<gene>
    <name evidence="4" type="ORF">GCM10011322_36290</name>
</gene>
<keyword evidence="4" id="KW-0240">DNA-directed RNA polymerase</keyword>
<protein>
    <submittedName>
        <fullName evidence="4">DNA-directed RNA polymerase sigma-70 factor</fullName>
    </submittedName>
</protein>
<dbReference type="GO" id="GO:0006352">
    <property type="term" value="P:DNA-templated transcription initiation"/>
    <property type="evidence" value="ECO:0007669"/>
    <property type="project" value="InterPro"/>
</dbReference>
<evidence type="ECO:0000259" key="1">
    <source>
        <dbReference type="Pfam" id="PF04542"/>
    </source>
</evidence>
<evidence type="ECO:0000259" key="3">
    <source>
        <dbReference type="Pfam" id="PF20239"/>
    </source>
</evidence>
<dbReference type="InterPro" id="IPR046531">
    <property type="entry name" value="DUF6596"/>
</dbReference>
<dbReference type="PANTHER" id="PTHR47756">
    <property type="entry name" value="BLL6612 PROTEIN-RELATED"/>
    <property type="match status" value="1"/>
</dbReference>
<dbReference type="Gene3D" id="1.10.1740.10">
    <property type="match status" value="1"/>
</dbReference>
<dbReference type="SUPFAM" id="SSF88659">
    <property type="entry name" value="Sigma3 and sigma4 domains of RNA polymerase sigma factors"/>
    <property type="match status" value="1"/>
</dbReference>
<dbReference type="InterPro" id="IPR036388">
    <property type="entry name" value="WH-like_DNA-bd_sf"/>
</dbReference>
<dbReference type="AlphaFoldDB" id="A0A917QF54"/>
<feature type="domain" description="RNA polymerase sigma factor 70 region 4 type 2" evidence="2">
    <location>
        <begin position="120"/>
        <end position="164"/>
    </location>
</feature>
<accession>A0A917QF54</accession>
<dbReference type="EMBL" id="BMMF01000011">
    <property type="protein sequence ID" value="GGK45910.1"/>
    <property type="molecule type" value="Genomic_DNA"/>
</dbReference>
<dbReference type="Proteomes" id="UP000600449">
    <property type="component" value="Unassembled WGS sequence"/>
</dbReference>
<dbReference type="Gene3D" id="1.10.10.10">
    <property type="entry name" value="Winged helix-like DNA-binding domain superfamily/Winged helix DNA-binding domain"/>
    <property type="match status" value="1"/>
</dbReference>
<keyword evidence="5" id="KW-1185">Reference proteome</keyword>
<evidence type="ECO:0000313" key="4">
    <source>
        <dbReference type="EMBL" id="GGK45910.1"/>
    </source>
</evidence>
<reference evidence="4 5" key="1">
    <citation type="journal article" date="2014" name="Int. J. Syst. Evol. Microbiol.">
        <title>Complete genome sequence of Corynebacterium casei LMG S-19264T (=DSM 44701T), isolated from a smear-ripened cheese.</title>
        <authorList>
            <consortium name="US DOE Joint Genome Institute (JGI-PGF)"/>
            <person name="Walter F."/>
            <person name="Albersmeier A."/>
            <person name="Kalinowski J."/>
            <person name="Ruckert C."/>
        </authorList>
    </citation>
    <scope>NUCLEOTIDE SEQUENCE [LARGE SCALE GENOMIC DNA]</scope>
    <source>
        <strain evidence="4 5">CGMCC 1.9161</strain>
    </source>
</reference>
<keyword evidence="4" id="KW-0804">Transcription</keyword>
<dbReference type="InterPro" id="IPR007627">
    <property type="entry name" value="RNA_pol_sigma70_r2"/>
</dbReference>
<dbReference type="InterPro" id="IPR013324">
    <property type="entry name" value="RNA_pol_sigma_r3/r4-like"/>
</dbReference>
<dbReference type="GO" id="GO:0000428">
    <property type="term" value="C:DNA-directed RNA polymerase complex"/>
    <property type="evidence" value="ECO:0007669"/>
    <property type="project" value="UniProtKB-KW"/>
</dbReference>
<dbReference type="GO" id="GO:0016987">
    <property type="term" value="F:sigma factor activity"/>
    <property type="evidence" value="ECO:0007669"/>
    <property type="project" value="InterPro"/>
</dbReference>
<evidence type="ECO:0000259" key="2">
    <source>
        <dbReference type="Pfam" id="PF08281"/>
    </source>
</evidence>
<evidence type="ECO:0000313" key="5">
    <source>
        <dbReference type="Proteomes" id="UP000600449"/>
    </source>
</evidence>
<dbReference type="PANTHER" id="PTHR47756:SF1">
    <property type="entry name" value="BLL0085 PROTEIN"/>
    <property type="match status" value="1"/>
</dbReference>
<dbReference type="RefSeq" id="WP_188914663.1">
    <property type="nucleotide sequence ID" value="NZ_BMMF01000011.1"/>
</dbReference>
<name>A0A917QF54_9HYPH</name>
<dbReference type="SUPFAM" id="SSF88946">
    <property type="entry name" value="Sigma2 domain of RNA polymerase sigma factors"/>
    <property type="match status" value="1"/>
</dbReference>
<dbReference type="GO" id="GO:0003677">
    <property type="term" value="F:DNA binding"/>
    <property type="evidence" value="ECO:0007669"/>
    <property type="project" value="InterPro"/>
</dbReference>
<organism evidence="4 5">
    <name type="scientific">Salinarimonas ramus</name>
    <dbReference type="NCBI Taxonomy" id="690164"/>
    <lineage>
        <taxon>Bacteria</taxon>
        <taxon>Pseudomonadati</taxon>
        <taxon>Pseudomonadota</taxon>
        <taxon>Alphaproteobacteria</taxon>
        <taxon>Hyphomicrobiales</taxon>
        <taxon>Salinarimonadaceae</taxon>
        <taxon>Salinarimonas</taxon>
    </lineage>
</organism>
<dbReference type="InterPro" id="IPR013249">
    <property type="entry name" value="RNA_pol_sigma70_r4_t2"/>
</dbReference>
<feature type="domain" description="RNA polymerase sigma-70 region 2" evidence="1">
    <location>
        <begin position="15"/>
        <end position="77"/>
    </location>
</feature>
<dbReference type="InterPro" id="IPR013325">
    <property type="entry name" value="RNA_pol_sigma_r2"/>
</dbReference>
<proteinExistence type="predicted"/>